<comment type="function">
    <text evidence="3">NDH-1 shuttles electrons from NADH, via FMN and iron-sulfur (Fe-S) centers, to quinones in the respiratory chain. The immediate electron acceptor for the enzyme in this species is believed to be ubiquinone. Couples the redox reaction to proton translocation (for every two electrons transferred, four hydrogen ions are translocated across the cytoplasmic membrane), and thus conserves the redox energy in a proton gradient.</text>
</comment>
<keyword evidence="8" id="KW-1185">Reference proteome</keyword>
<dbReference type="PANTHER" id="PTHR10884">
    <property type="entry name" value="NADH DEHYDROGENASE UBIQUINONE IRON-SULFUR PROTEIN 3"/>
    <property type="match status" value="1"/>
</dbReference>
<keyword evidence="3" id="KW-0830">Ubiquinone</keyword>
<dbReference type="HAMAP" id="MF_01357">
    <property type="entry name" value="NDH1_NuoC"/>
    <property type="match status" value="1"/>
</dbReference>
<keyword evidence="3 5" id="KW-0874">Quinone</keyword>
<proteinExistence type="inferred from homology"/>
<dbReference type="GO" id="GO:0005886">
    <property type="term" value="C:plasma membrane"/>
    <property type="evidence" value="ECO:0007669"/>
    <property type="project" value="UniProtKB-SubCell"/>
</dbReference>
<evidence type="ECO:0000256" key="2">
    <source>
        <dbReference type="ARBA" id="ARBA00022448"/>
    </source>
</evidence>
<comment type="subunit">
    <text evidence="3">NDH-1 is composed of 14 different subunits. Subunits NuoB, C, D, E, F, and G constitute the peripheral sector of the complex.</text>
</comment>
<dbReference type="EC" id="7.1.1.-" evidence="3"/>
<keyword evidence="3 4" id="KW-1278">Translocase</keyword>
<dbReference type="InterPro" id="IPR001268">
    <property type="entry name" value="NADH_UbQ_OxRdtase_30kDa_su"/>
</dbReference>
<accession>A0A841HIK2</accession>
<organism evidence="7 8">
    <name type="scientific">Povalibacter uvarum</name>
    <dbReference type="NCBI Taxonomy" id="732238"/>
    <lineage>
        <taxon>Bacteria</taxon>
        <taxon>Pseudomonadati</taxon>
        <taxon>Pseudomonadota</taxon>
        <taxon>Gammaproteobacteria</taxon>
        <taxon>Steroidobacterales</taxon>
        <taxon>Steroidobacteraceae</taxon>
        <taxon>Povalibacter</taxon>
    </lineage>
</organism>
<dbReference type="InterPro" id="IPR010218">
    <property type="entry name" value="NADH_DH_suC"/>
</dbReference>
<evidence type="ECO:0000256" key="3">
    <source>
        <dbReference type="HAMAP-Rule" id="MF_01357"/>
    </source>
</evidence>
<feature type="domain" description="NADH:ubiquinone oxidoreductase 30kDa subunit" evidence="6">
    <location>
        <begin position="33"/>
        <end position="184"/>
    </location>
</feature>
<dbReference type="Gene3D" id="3.30.460.80">
    <property type="entry name" value="NADH:ubiquinone oxidoreductase, 30kDa subunit"/>
    <property type="match status" value="1"/>
</dbReference>
<comment type="subcellular location">
    <subcellularLocation>
        <location evidence="3">Cell membrane</location>
        <topology evidence="3">Peripheral membrane protein</topology>
        <orientation evidence="3">Cytoplasmic side</orientation>
    </subcellularLocation>
</comment>
<dbReference type="AlphaFoldDB" id="A0A841HIK2"/>
<dbReference type="InterPro" id="IPR037232">
    <property type="entry name" value="NADH_quin_OxRdtase_su_C/D-like"/>
</dbReference>
<evidence type="ECO:0000256" key="4">
    <source>
        <dbReference type="RuleBase" id="RU003456"/>
    </source>
</evidence>
<dbReference type="EMBL" id="JACHHZ010000001">
    <property type="protein sequence ID" value="MBB6091885.1"/>
    <property type="molecule type" value="Genomic_DNA"/>
</dbReference>
<protein>
    <recommendedName>
        <fullName evidence="3">NADH-quinone oxidoreductase subunit C</fullName>
        <ecNumber evidence="3">7.1.1.-</ecNumber>
    </recommendedName>
    <alternativeName>
        <fullName evidence="3">NADH dehydrogenase I subunit C</fullName>
    </alternativeName>
    <alternativeName>
        <fullName evidence="3">NDH-1 subunit C</fullName>
    </alternativeName>
</protein>
<dbReference type="Proteomes" id="UP000588068">
    <property type="component" value="Unassembled WGS sequence"/>
</dbReference>
<evidence type="ECO:0000256" key="5">
    <source>
        <dbReference type="RuleBase" id="RU003582"/>
    </source>
</evidence>
<sequence>MPSRSETLASKLTARFGERLRSLPAVAGDVACEVKSDQLLSVCRELRDDAEFKFEQLMDLSGVDYLDYGREEWSTYGSTATGFSRGVNRARTIVTEPRPGRFAVSYQLLSVTHNWRLRLRCFAIDGEPPLIDSVNDIWASANWYERETFDLYGILFQGHPDLRRILTDYGFIGHPFRKDFPLIGNVEVKYDTAKGRVVYQPVSIEPRTLVPRVIREDNRYDQGLKDVPVGAQVESGSRG</sequence>
<evidence type="ECO:0000256" key="1">
    <source>
        <dbReference type="ARBA" id="ARBA00007569"/>
    </source>
</evidence>
<dbReference type="RefSeq" id="WP_184329651.1">
    <property type="nucleotide sequence ID" value="NZ_JACHHZ010000001.1"/>
</dbReference>
<evidence type="ECO:0000259" key="6">
    <source>
        <dbReference type="Pfam" id="PF00329"/>
    </source>
</evidence>
<keyword evidence="3" id="KW-0472">Membrane</keyword>
<dbReference type="InterPro" id="IPR020396">
    <property type="entry name" value="NADH_UbQ_OxRdtase_CS"/>
</dbReference>
<reference evidence="7 8" key="1">
    <citation type="submission" date="2020-08" db="EMBL/GenBank/DDBJ databases">
        <title>Genomic Encyclopedia of Type Strains, Phase IV (KMG-IV): sequencing the most valuable type-strain genomes for metagenomic binning, comparative biology and taxonomic classification.</title>
        <authorList>
            <person name="Goeker M."/>
        </authorList>
    </citation>
    <scope>NUCLEOTIDE SEQUENCE [LARGE SCALE GENOMIC DNA]</scope>
    <source>
        <strain evidence="7 8">DSM 26723</strain>
    </source>
</reference>
<dbReference type="GO" id="GO:0008137">
    <property type="term" value="F:NADH dehydrogenase (ubiquinone) activity"/>
    <property type="evidence" value="ECO:0007669"/>
    <property type="project" value="InterPro"/>
</dbReference>
<keyword evidence="3" id="KW-1003">Cell membrane</keyword>
<dbReference type="SUPFAM" id="SSF143243">
    <property type="entry name" value="Nqo5-like"/>
    <property type="match status" value="1"/>
</dbReference>
<comment type="similarity">
    <text evidence="1 3 4">Belongs to the complex I 30 kDa subunit family.</text>
</comment>
<name>A0A841HIK2_9GAMM</name>
<evidence type="ECO:0000313" key="8">
    <source>
        <dbReference type="Proteomes" id="UP000588068"/>
    </source>
</evidence>
<dbReference type="PROSITE" id="PS00542">
    <property type="entry name" value="COMPLEX1_30K"/>
    <property type="match status" value="1"/>
</dbReference>
<evidence type="ECO:0000313" key="7">
    <source>
        <dbReference type="EMBL" id="MBB6091885.1"/>
    </source>
</evidence>
<dbReference type="NCBIfam" id="NF004730">
    <property type="entry name" value="PRK06074.1-1"/>
    <property type="match status" value="1"/>
</dbReference>
<comment type="catalytic activity">
    <reaction evidence="3 5">
        <text>a quinone + NADH + 5 H(+)(in) = a quinol + NAD(+) + 4 H(+)(out)</text>
        <dbReference type="Rhea" id="RHEA:57888"/>
        <dbReference type="ChEBI" id="CHEBI:15378"/>
        <dbReference type="ChEBI" id="CHEBI:24646"/>
        <dbReference type="ChEBI" id="CHEBI:57540"/>
        <dbReference type="ChEBI" id="CHEBI:57945"/>
        <dbReference type="ChEBI" id="CHEBI:132124"/>
    </reaction>
</comment>
<dbReference type="GO" id="GO:0048038">
    <property type="term" value="F:quinone binding"/>
    <property type="evidence" value="ECO:0007669"/>
    <property type="project" value="UniProtKB-KW"/>
</dbReference>
<dbReference type="PANTHER" id="PTHR10884:SF14">
    <property type="entry name" value="NADH DEHYDROGENASE [UBIQUINONE] IRON-SULFUR PROTEIN 3, MITOCHONDRIAL"/>
    <property type="match status" value="1"/>
</dbReference>
<dbReference type="GO" id="GO:0050136">
    <property type="term" value="F:NADH dehydrogenase (quinone) (non-electrogenic) activity"/>
    <property type="evidence" value="ECO:0007669"/>
    <property type="project" value="UniProtKB-UniRule"/>
</dbReference>
<keyword evidence="3 4" id="KW-0520">NAD</keyword>
<keyword evidence="2 3" id="KW-0813">Transport</keyword>
<comment type="caution">
    <text evidence="7">The sequence shown here is derived from an EMBL/GenBank/DDBJ whole genome shotgun (WGS) entry which is preliminary data.</text>
</comment>
<dbReference type="Pfam" id="PF00329">
    <property type="entry name" value="Complex1_30kDa"/>
    <property type="match status" value="1"/>
</dbReference>
<gene>
    <name evidence="3" type="primary">nuoC</name>
    <name evidence="7" type="ORF">HNQ60_000731</name>
</gene>